<keyword evidence="5 8" id="KW-0812">Transmembrane</keyword>
<dbReference type="AlphaFoldDB" id="A0A1F4SP74"/>
<feature type="domain" description="Type II secretion system protein GspF" evidence="9">
    <location>
        <begin position="71"/>
        <end position="194"/>
    </location>
</feature>
<feature type="domain" description="Type II secretion system protein GspF" evidence="9">
    <location>
        <begin position="274"/>
        <end position="396"/>
    </location>
</feature>
<keyword evidence="6 8" id="KW-1133">Transmembrane helix</keyword>
<comment type="subcellular location">
    <subcellularLocation>
        <location evidence="1">Cell inner membrane</location>
        <topology evidence="1">Multi-pass membrane protein</topology>
    </subcellularLocation>
</comment>
<evidence type="ECO:0000256" key="2">
    <source>
        <dbReference type="ARBA" id="ARBA00005745"/>
    </source>
</evidence>
<dbReference type="Pfam" id="PF00482">
    <property type="entry name" value="T2SSF"/>
    <property type="match status" value="2"/>
</dbReference>
<accession>A0A1F4SP74</accession>
<dbReference type="EMBL" id="MEUB01000030">
    <property type="protein sequence ID" value="OGC22254.1"/>
    <property type="molecule type" value="Genomic_DNA"/>
</dbReference>
<dbReference type="GO" id="GO:0005886">
    <property type="term" value="C:plasma membrane"/>
    <property type="evidence" value="ECO:0007669"/>
    <property type="project" value="UniProtKB-SubCell"/>
</dbReference>
<dbReference type="InterPro" id="IPR018076">
    <property type="entry name" value="T2SS_GspF_dom"/>
</dbReference>
<dbReference type="InterPro" id="IPR042094">
    <property type="entry name" value="T2SS_GspF_sf"/>
</dbReference>
<name>A0A1F4SP74_UNCSA</name>
<reference evidence="10 11" key="1">
    <citation type="journal article" date="2016" name="Nat. Commun.">
        <title>Thousands of microbial genomes shed light on interconnected biogeochemical processes in an aquifer system.</title>
        <authorList>
            <person name="Anantharaman K."/>
            <person name="Brown C.T."/>
            <person name="Hug L.A."/>
            <person name="Sharon I."/>
            <person name="Castelle C.J."/>
            <person name="Probst A.J."/>
            <person name="Thomas B.C."/>
            <person name="Singh A."/>
            <person name="Wilkins M.J."/>
            <person name="Karaoz U."/>
            <person name="Brodie E.L."/>
            <person name="Williams K.H."/>
            <person name="Hubbard S.S."/>
            <person name="Banfield J.F."/>
        </authorList>
    </citation>
    <scope>NUCLEOTIDE SEQUENCE [LARGE SCALE GENOMIC DNA]</scope>
</reference>
<evidence type="ECO:0000256" key="1">
    <source>
        <dbReference type="ARBA" id="ARBA00004429"/>
    </source>
</evidence>
<comment type="similarity">
    <text evidence="2">Belongs to the GSP F family.</text>
</comment>
<evidence type="ECO:0000259" key="9">
    <source>
        <dbReference type="Pfam" id="PF00482"/>
    </source>
</evidence>
<feature type="transmembrane region" description="Helical" evidence="8">
    <location>
        <begin position="213"/>
        <end position="239"/>
    </location>
</feature>
<dbReference type="FunFam" id="1.20.81.30:FF:000001">
    <property type="entry name" value="Type II secretion system protein F"/>
    <property type="match status" value="2"/>
</dbReference>
<feature type="transmembrane region" description="Helical" evidence="8">
    <location>
        <begin position="377"/>
        <end position="398"/>
    </location>
</feature>
<proteinExistence type="inferred from homology"/>
<protein>
    <recommendedName>
        <fullName evidence="9">Type II secretion system protein GspF domain-containing protein</fullName>
    </recommendedName>
</protein>
<evidence type="ECO:0000313" key="10">
    <source>
        <dbReference type="EMBL" id="OGC22254.1"/>
    </source>
</evidence>
<evidence type="ECO:0000256" key="5">
    <source>
        <dbReference type="ARBA" id="ARBA00022692"/>
    </source>
</evidence>
<feature type="transmembrane region" description="Helical" evidence="8">
    <location>
        <begin position="173"/>
        <end position="193"/>
    </location>
</feature>
<dbReference type="PANTHER" id="PTHR30012:SF4">
    <property type="entry name" value="MSHA BIOGENESIS PROTEIN MSHG"/>
    <property type="match status" value="1"/>
</dbReference>
<dbReference type="Proteomes" id="UP000178417">
    <property type="component" value="Unassembled WGS sequence"/>
</dbReference>
<evidence type="ECO:0000256" key="7">
    <source>
        <dbReference type="ARBA" id="ARBA00023136"/>
    </source>
</evidence>
<dbReference type="GO" id="GO:0015628">
    <property type="term" value="P:protein secretion by the type II secretion system"/>
    <property type="evidence" value="ECO:0007669"/>
    <property type="project" value="TreeGrafter"/>
</dbReference>
<evidence type="ECO:0000256" key="8">
    <source>
        <dbReference type="SAM" id="Phobius"/>
    </source>
</evidence>
<sequence>MSKFNYKAKDQYGVNVSGEIEAASSEAAASRLKEKKYTPILIAKQQELFSDFFEKYFSGFQKIKLEELIVFVRQLSTILAAGVPLLESLDAVYEQVQSPNFKKIILGMRHDIEGGASFSDALSINKKVFGAIFISMVKAGERAGILGEVLDRVANLLETDFDNRQKIKSAMRYPMMVISALIIAFAVVITFVIPQFSKLYSSFKTELPLPTRILLGINYILVNYWLYIIMILIAIIFLLKRVLETEQGRIWGDRFILAVPIFGPLIKKLILARFSRMLSSMLKSGIPIVEALNISRDTIENVILSNVVASVKDEVVKGSGLTEPMKNAKVFPPLVIQMVAIGEKSGSLEAMLSKVADYFDRDSDYTIRNLTPLIEPLLILMLGGLVLLLALGVFLPMWDMVKLVKS</sequence>
<keyword evidence="7 8" id="KW-0472">Membrane</keyword>
<evidence type="ECO:0000313" key="11">
    <source>
        <dbReference type="Proteomes" id="UP000178417"/>
    </source>
</evidence>
<dbReference type="Gene3D" id="1.20.81.30">
    <property type="entry name" value="Type II secretion system (T2SS), domain F"/>
    <property type="match status" value="2"/>
</dbReference>
<dbReference type="InterPro" id="IPR003004">
    <property type="entry name" value="GspF/PilC"/>
</dbReference>
<organism evidence="10 11">
    <name type="scientific">candidate division WOR-1 bacterium RIFOXYB2_FULL_37_13</name>
    <dbReference type="NCBI Taxonomy" id="1802579"/>
    <lineage>
        <taxon>Bacteria</taxon>
        <taxon>Bacillati</taxon>
        <taxon>Saganbacteria</taxon>
    </lineage>
</organism>
<keyword evidence="3" id="KW-1003">Cell membrane</keyword>
<comment type="caution">
    <text evidence="10">The sequence shown here is derived from an EMBL/GenBank/DDBJ whole genome shotgun (WGS) entry which is preliminary data.</text>
</comment>
<dbReference type="PANTHER" id="PTHR30012">
    <property type="entry name" value="GENERAL SECRETION PATHWAY PROTEIN"/>
    <property type="match status" value="1"/>
</dbReference>
<evidence type="ECO:0000256" key="4">
    <source>
        <dbReference type="ARBA" id="ARBA00022519"/>
    </source>
</evidence>
<evidence type="ECO:0000256" key="6">
    <source>
        <dbReference type="ARBA" id="ARBA00022989"/>
    </source>
</evidence>
<dbReference type="PRINTS" id="PR00812">
    <property type="entry name" value="BCTERIALGSPF"/>
</dbReference>
<gene>
    <name evidence="10" type="ORF">A2310_01500</name>
</gene>
<keyword evidence="4" id="KW-0997">Cell inner membrane</keyword>
<evidence type="ECO:0000256" key="3">
    <source>
        <dbReference type="ARBA" id="ARBA00022475"/>
    </source>
</evidence>
<dbReference type="STRING" id="1802579.A2310_01500"/>